<dbReference type="BioCyc" id="AGRO:ATU0458-MONOMER"/>
<reference evidence="1 2" key="1">
    <citation type="journal article" date="2001" name="Science">
        <title>The genome of the natural genetic engineer Agrobacterium tumefaciens C58.</title>
        <authorList>
            <person name="Wood D.W."/>
            <person name="Setubal J.C."/>
            <person name="Kaul R."/>
            <person name="Monks D.E."/>
            <person name="Kitajima J.P."/>
            <person name="Okura V.K."/>
            <person name="Zhou Y."/>
            <person name="Chen L."/>
            <person name="Wood G.E."/>
            <person name="Almeida N.F.Jr."/>
            <person name="Woo L."/>
            <person name="Chen Y."/>
            <person name="Paulsen I.T."/>
            <person name="Eisen J.A."/>
            <person name="Karp P.D."/>
            <person name="Bovee D.Sr."/>
            <person name="Chapman P."/>
            <person name="Clendenning J."/>
            <person name="Deatherage G."/>
            <person name="Gillet W."/>
            <person name="Grant C."/>
            <person name="Kutyavin T."/>
            <person name="Levy R."/>
            <person name="Li M.J."/>
            <person name="McClelland E."/>
            <person name="Palmieri A."/>
            <person name="Raymond C."/>
            <person name="Rouse G."/>
            <person name="Saenphimmachak C."/>
            <person name="Wu Z."/>
            <person name="Romero P."/>
            <person name="Gordon D."/>
            <person name="Zhang S."/>
            <person name="Yoo H."/>
            <person name="Tao Y."/>
            <person name="Biddle P."/>
            <person name="Jung M."/>
            <person name="Krespan W."/>
            <person name="Perry M."/>
            <person name="Gordon-Kamm B."/>
            <person name="Liao L."/>
            <person name="Kim S."/>
            <person name="Hendrick C."/>
            <person name="Zhao Z.Y."/>
            <person name="Dolan M."/>
            <person name="Chumley F."/>
            <person name="Tingey S.V."/>
            <person name="Tomb J.F."/>
            <person name="Gordon M.P."/>
            <person name="Olson M.V."/>
            <person name="Nester E.W."/>
        </authorList>
    </citation>
    <scope>NUCLEOTIDE SEQUENCE [LARGE SCALE GENOMIC DNA]</scope>
    <source>
        <strain evidence="2">C58 / ATCC 33970</strain>
    </source>
</reference>
<reference evidence="1 2" key="2">
    <citation type="journal article" date="2001" name="Science">
        <title>Genome sequence of the plant pathogen and biotechnology agent Agrobacterium tumefaciens C58.</title>
        <authorList>
            <person name="Goodner B."/>
            <person name="Hinkle G."/>
            <person name="Gattung S."/>
            <person name="Miller N."/>
            <person name="Blanchard M."/>
            <person name="Qurollo B."/>
            <person name="Goldman B.S."/>
            <person name="Cao Y."/>
            <person name="Askenazi M."/>
            <person name="Halling C."/>
            <person name="Mullin L."/>
            <person name="Houmiel K."/>
            <person name="Gordon J."/>
            <person name="Vaudin M."/>
            <person name="Iartchouk O."/>
            <person name="Epp A."/>
            <person name="Liu F."/>
            <person name="Wollam C."/>
            <person name="Allinger M."/>
            <person name="Doughty D."/>
            <person name="Scott C."/>
            <person name="Lappas C."/>
            <person name="Markelz B."/>
            <person name="Flanagan C."/>
            <person name="Crowell C."/>
            <person name="Gurson J."/>
            <person name="Lomo C."/>
            <person name="Sear C."/>
            <person name="Strub G."/>
            <person name="Cielo C."/>
            <person name="Slater S."/>
        </authorList>
    </citation>
    <scope>NUCLEOTIDE SEQUENCE [LARGE SCALE GENOMIC DNA]</scope>
    <source>
        <strain evidence="2">C58 / ATCC 33970</strain>
    </source>
</reference>
<dbReference type="PIR" id="AG2632">
    <property type="entry name" value="AG2632"/>
</dbReference>
<dbReference type="PATRIC" id="fig|176299.10.peg.457"/>
<dbReference type="EMBL" id="AE007869">
    <property type="protein sequence ID" value="AAK86276.1"/>
    <property type="molecule type" value="Genomic_DNA"/>
</dbReference>
<dbReference type="OrthoDB" id="9929951at2"/>
<organism evidence="1 2">
    <name type="scientific">Agrobacterium fabrum (strain C58 / ATCC 33970)</name>
    <name type="common">Agrobacterium tumefaciens (strain C58)</name>
    <dbReference type="NCBI Taxonomy" id="176299"/>
    <lineage>
        <taxon>Bacteria</taxon>
        <taxon>Pseudomonadati</taxon>
        <taxon>Pseudomonadota</taxon>
        <taxon>Alphaproteobacteria</taxon>
        <taxon>Hyphomicrobiales</taxon>
        <taxon>Rhizobiaceae</taxon>
        <taxon>Rhizobium/Agrobacterium group</taxon>
        <taxon>Agrobacterium</taxon>
        <taxon>Agrobacterium tumefaciens complex</taxon>
    </lineage>
</organism>
<accession>A9CK91</accession>
<dbReference type="RefSeq" id="WP_010970907.1">
    <property type="nucleotide sequence ID" value="NC_003062.2"/>
</dbReference>
<evidence type="ECO:0000313" key="2">
    <source>
        <dbReference type="Proteomes" id="UP000000813"/>
    </source>
</evidence>
<dbReference type="PIR" id="C97415">
    <property type="entry name" value="C97415"/>
</dbReference>
<name>A9CK91_AGRFC</name>
<dbReference type="AlphaFoldDB" id="A9CK91"/>
<protein>
    <submittedName>
        <fullName evidence="1">Uncharacterized protein</fullName>
    </submittedName>
</protein>
<sequence>MTESQTETPAANEWPKRIIWVAIIAGAIYAYSNWDSVSVQLFGATAYTCKSLVPDVVKISAENTNAFQVKVVGVIDPKQVSKTDTRLECEGTGMLANGQKAPISYRAYEEGEQWWVVYEAKP</sequence>
<dbReference type="KEGG" id="atu:Atu0458"/>
<keyword evidence="2" id="KW-1185">Reference proteome</keyword>
<evidence type="ECO:0000313" key="1">
    <source>
        <dbReference type="EMBL" id="AAK86276.1"/>
    </source>
</evidence>
<dbReference type="Proteomes" id="UP000000813">
    <property type="component" value="Chromosome circular"/>
</dbReference>
<dbReference type="EnsemblBacteria" id="AAK86276">
    <property type="protein sequence ID" value="AAK86276"/>
    <property type="gene ID" value="Atu0458"/>
</dbReference>
<dbReference type="HOGENOM" id="CLU_2021820_0_0_5"/>
<dbReference type="STRING" id="176299.Atu0458"/>
<gene>
    <name evidence="1" type="ordered locus">Atu0458</name>
</gene>
<proteinExistence type="predicted"/>
<dbReference type="GeneID" id="1132496"/>